<dbReference type="SUPFAM" id="SSF161111">
    <property type="entry name" value="Cation efflux protein transmembrane domain-like"/>
    <property type="match status" value="1"/>
</dbReference>
<evidence type="ECO:0000313" key="8">
    <source>
        <dbReference type="EMBL" id="SCZ48634.1"/>
    </source>
</evidence>
<feature type="transmembrane region" description="Helical" evidence="6">
    <location>
        <begin position="49"/>
        <end position="70"/>
    </location>
</feature>
<dbReference type="Pfam" id="PF01545">
    <property type="entry name" value="Cation_efflux"/>
    <property type="match status" value="1"/>
</dbReference>
<dbReference type="GO" id="GO:0005385">
    <property type="term" value="F:zinc ion transmembrane transporter activity"/>
    <property type="evidence" value="ECO:0007669"/>
    <property type="project" value="TreeGrafter"/>
</dbReference>
<keyword evidence="2 6" id="KW-0812">Transmembrane</keyword>
<dbReference type="NCBIfam" id="TIGR01297">
    <property type="entry name" value="CDF"/>
    <property type="match status" value="1"/>
</dbReference>
<feature type="domain" description="Cation efflux protein transmembrane" evidence="7">
    <location>
        <begin position="24"/>
        <end position="198"/>
    </location>
</feature>
<keyword evidence="3" id="KW-0864">Zinc transport</keyword>
<dbReference type="PANTHER" id="PTHR11562:SF17">
    <property type="entry name" value="RE54080P-RELATED"/>
    <property type="match status" value="1"/>
</dbReference>
<feature type="transmembrane region" description="Helical" evidence="6">
    <location>
        <begin position="22"/>
        <end position="43"/>
    </location>
</feature>
<dbReference type="OrthoDB" id="9799649at2"/>
<sequence length="258" mass="27587">MDSCCENKAGELAQLRSRQSRVLYIVLTVNAVMFGVEFTAGWLAGSTALLADSLDMFGDASVYALTLFVLHRSDRARAGAALVKGGFMLLFGVLVIADAVRKVILQEVPQADWMGTVGLVALLANTYCFYLLYSHRADDLNMRSTWICSRNDLVANTSVVLAAVLVAVTGSLWPDVLVGLAIAALFLHSAWQVSREAYGAWRRGAEGQVARPQEARPASMQDNPAPSCCGSKALAVIAEPEHRASVAACCSSNGRCGE</sequence>
<evidence type="ECO:0000256" key="2">
    <source>
        <dbReference type="ARBA" id="ARBA00022692"/>
    </source>
</evidence>
<comment type="caution">
    <text evidence="8">The sequence shown here is derived from an EMBL/GenBank/DDBJ whole genome shotgun (WGS) entry which is preliminary data.</text>
</comment>
<feature type="transmembrane region" description="Helical" evidence="6">
    <location>
        <begin position="82"/>
        <end position="101"/>
    </location>
</feature>
<dbReference type="Gene3D" id="1.20.1510.10">
    <property type="entry name" value="Cation efflux protein transmembrane domain"/>
    <property type="match status" value="1"/>
</dbReference>
<keyword evidence="3" id="KW-0813">Transport</keyword>
<gene>
    <name evidence="8" type="ORF">SAMN05216279_1299</name>
</gene>
<evidence type="ECO:0000256" key="5">
    <source>
        <dbReference type="ARBA" id="ARBA00023136"/>
    </source>
</evidence>
<dbReference type="PANTHER" id="PTHR11562">
    <property type="entry name" value="CATION EFFLUX PROTEIN/ ZINC TRANSPORTER"/>
    <property type="match status" value="1"/>
</dbReference>
<keyword evidence="5 6" id="KW-0472">Membrane</keyword>
<dbReference type="Proteomes" id="UP000183046">
    <property type="component" value="Unassembled WGS sequence"/>
</dbReference>
<dbReference type="RefSeq" id="WP_017638775.1">
    <property type="nucleotide sequence ID" value="NZ_CP102429.1"/>
</dbReference>
<feature type="transmembrane region" description="Helical" evidence="6">
    <location>
        <begin position="176"/>
        <end position="193"/>
    </location>
</feature>
<dbReference type="InterPro" id="IPR050681">
    <property type="entry name" value="CDF/SLC30A"/>
</dbReference>
<keyword evidence="4 6" id="KW-1133">Transmembrane helix</keyword>
<protein>
    <submittedName>
        <fullName evidence="8">Cation diffusion facilitator family transporter</fullName>
    </submittedName>
</protein>
<reference evidence="9" key="1">
    <citation type="submission" date="2016-10" db="EMBL/GenBank/DDBJ databases">
        <authorList>
            <person name="de Groot N.N."/>
        </authorList>
    </citation>
    <scope>NUCLEOTIDE SEQUENCE [LARGE SCALE GENOMIC DNA]</scope>
    <source>
        <strain evidence="9">DSM 15758</strain>
    </source>
</reference>
<proteinExistence type="predicted"/>
<evidence type="ECO:0000259" key="7">
    <source>
        <dbReference type="Pfam" id="PF01545"/>
    </source>
</evidence>
<keyword evidence="3" id="KW-0862">Zinc</keyword>
<organism evidence="8 9">
    <name type="scientific">Pseudomonas oryzihabitans</name>
    <dbReference type="NCBI Taxonomy" id="47885"/>
    <lineage>
        <taxon>Bacteria</taxon>
        <taxon>Pseudomonadati</taxon>
        <taxon>Pseudomonadota</taxon>
        <taxon>Gammaproteobacteria</taxon>
        <taxon>Pseudomonadales</taxon>
        <taxon>Pseudomonadaceae</taxon>
        <taxon>Pseudomonas</taxon>
    </lineage>
</organism>
<feature type="transmembrane region" description="Helical" evidence="6">
    <location>
        <begin position="153"/>
        <end position="170"/>
    </location>
</feature>
<evidence type="ECO:0000256" key="4">
    <source>
        <dbReference type="ARBA" id="ARBA00022989"/>
    </source>
</evidence>
<name>A0A1G5PGL7_9PSED</name>
<comment type="subcellular location">
    <subcellularLocation>
        <location evidence="1">Membrane</location>
        <topology evidence="1">Multi-pass membrane protein</topology>
    </subcellularLocation>
</comment>
<dbReference type="InterPro" id="IPR002524">
    <property type="entry name" value="Cation_efflux"/>
</dbReference>
<evidence type="ECO:0000313" key="9">
    <source>
        <dbReference type="Proteomes" id="UP000183046"/>
    </source>
</evidence>
<keyword evidence="3" id="KW-0406">Ion transport</keyword>
<dbReference type="AlphaFoldDB" id="A0A1G5PGL7"/>
<evidence type="ECO:0000256" key="6">
    <source>
        <dbReference type="SAM" id="Phobius"/>
    </source>
</evidence>
<accession>A0A1G5PGL7</accession>
<evidence type="ECO:0000256" key="1">
    <source>
        <dbReference type="ARBA" id="ARBA00004141"/>
    </source>
</evidence>
<dbReference type="GO" id="GO:0005886">
    <property type="term" value="C:plasma membrane"/>
    <property type="evidence" value="ECO:0007669"/>
    <property type="project" value="TreeGrafter"/>
</dbReference>
<evidence type="ECO:0000256" key="3">
    <source>
        <dbReference type="ARBA" id="ARBA00022906"/>
    </source>
</evidence>
<dbReference type="InterPro" id="IPR058533">
    <property type="entry name" value="Cation_efflux_TM"/>
</dbReference>
<dbReference type="InterPro" id="IPR027469">
    <property type="entry name" value="Cation_efflux_TMD_sf"/>
</dbReference>
<feature type="transmembrane region" description="Helical" evidence="6">
    <location>
        <begin position="113"/>
        <end position="133"/>
    </location>
</feature>
<dbReference type="EMBL" id="FMWB01000029">
    <property type="protein sequence ID" value="SCZ48634.1"/>
    <property type="molecule type" value="Genomic_DNA"/>
</dbReference>